<dbReference type="SUPFAM" id="SSF81296">
    <property type="entry name" value="E set domains"/>
    <property type="match status" value="1"/>
</dbReference>
<dbReference type="InterPro" id="IPR028994">
    <property type="entry name" value="Integrin_alpha_N"/>
</dbReference>
<reference evidence="2" key="1">
    <citation type="journal article" date="2020" name="mSystems">
        <title>Genome- and Community-Level Interaction Insights into Carbon Utilization and Element Cycling Functions of Hydrothermarchaeota in Hydrothermal Sediment.</title>
        <authorList>
            <person name="Zhou Z."/>
            <person name="Liu Y."/>
            <person name="Xu W."/>
            <person name="Pan J."/>
            <person name="Luo Z.H."/>
            <person name="Li M."/>
        </authorList>
    </citation>
    <scope>NUCLEOTIDE SEQUENCE [LARGE SCALE GENOMIC DNA]</scope>
    <source>
        <strain evidence="2">SpSt-500</strain>
    </source>
</reference>
<accession>A0A832DNT8</accession>
<evidence type="ECO:0000313" key="2">
    <source>
        <dbReference type="EMBL" id="HGT48037.1"/>
    </source>
</evidence>
<dbReference type="AlphaFoldDB" id="A0A832DNT8"/>
<gene>
    <name evidence="2" type="ORF">ENS56_08380</name>
</gene>
<proteinExistence type="predicted"/>
<evidence type="ECO:0000259" key="1">
    <source>
        <dbReference type="Pfam" id="PF01833"/>
    </source>
</evidence>
<dbReference type="InterPro" id="IPR013783">
    <property type="entry name" value="Ig-like_fold"/>
</dbReference>
<feature type="domain" description="IPT/TIG" evidence="1">
    <location>
        <begin position="464"/>
        <end position="536"/>
    </location>
</feature>
<protein>
    <submittedName>
        <fullName evidence="2">VCBS repeat-containing protein</fullName>
    </submittedName>
</protein>
<dbReference type="InterPro" id="IPR002909">
    <property type="entry name" value="IPT_dom"/>
</dbReference>
<dbReference type="Pfam" id="PF01833">
    <property type="entry name" value="TIG"/>
    <property type="match status" value="1"/>
</dbReference>
<organism evidence="2">
    <name type="scientific">Ignavibacterium album</name>
    <dbReference type="NCBI Taxonomy" id="591197"/>
    <lineage>
        <taxon>Bacteria</taxon>
        <taxon>Pseudomonadati</taxon>
        <taxon>Ignavibacteriota</taxon>
        <taxon>Ignavibacteria</taxon>
        <taxon>Ignavibacteriales</taxon>
        <taxon>Ignavibacteriaceae</taxon>
        <taxon>Ignavibacterium</taxon>
    </lineage>
</organism>
<dbReference type="InterPro" id="IPR014756">
    <property type="entry name" value="Ig_E-set"/>
</dbReference>
<comment type="caution">
    <text evidence="2">The sequence shown here is derived from an EMBL/GenBank/DDBJ whole genome shotgun (WGS) entry which is preliminary data.</text>
</comment>
<dbReference type="SUPFAM" id="SSF69318">
    <property type="entry name" value="Integrin alpha N-terminal domain"/>
    <property type="match status" value="1"/>
</dbReference>
<dbReference type="Gene3D" id="2.60.40.10">
    <property type="entry name" value="Immunoglobulins"/>
    <property type="match status" value="1"/>
</dbReference>
<sequence length="641" mass="72523">MKKIFLIIILFTFQLNIYAQLRFVSAIDSIAIDQQIDSHFGMNFEIDDLIFVDSLETNYDMNRSGIDDEYGTLDNCIVFTASRYENYKSVNRIIGVYRANQIIWYSDNIEDEDIIGEGFIDKIEDINGDGKLEIMTIWISEGGAAYNTKTLYVHSWDGTQGDIAVYSPYGGSPIGCHEFEMFEYIDINGDGKWEIISFPNVFEWDGNNYVYSETMRLDSVYMFFPRNNFIPIVQAWVVELNKKYIYNYKLENSTQSAQSINQFDVYEFDINNNDTTNYYSNVSTPNNRWYGDDRKNSVTWDGYPIRPGNSLSGFSYTANGLPHIGYAYLRGYNYQWTGDYKENKSVKDYLNNSIIIKTIAAKLAPNPFIPIEFSDSLINYIQESYYLGWITNQSTANKYDSLFTSAKTQLQQNNNNAARTTLQTVLQEVNIDSTNNLTSEAYALIKYNTEYLLSKLSEQSVLDISLINPAMSLVNPGAFTMEVKGTGFTTNSTVYFNGNARTTTFISDSVLNAQILSTDVSAAGNYPVWVSDGATNSDTLIYKVVSTLPQPVRPVLECVRNNGDGTYTAFFGYKNDNSVSVYIPVGGKNKFTPTPQDRGQPRVFEPGRHYKVFTVNFSGSNLVWTLNGRTSTASSNSAPCN</sequence>
<dbReference type="EMBL" id="DSVI01000010">
    <property type="protein sequence ID" value="HGT48037.1"/>
    <property type="molecule type" value="Genomic_DNA"/>
</dbReference>
<name>A0A832DNT8_9BACT</name>